<dbReference type="SUPFAM" id="SSF56784">
    <property type="entry name" value="HAD-like"/>
    <property type="match status" value="1"/>
</dbReference>
<dbReference type="GO" id="GO:0016787">
    <property type="term" value="F:hydrolase activity"/>
    <property type="evidence" value="ECO:0007669"/>
    <property type="project" value="UniProtKB-KW"/>
</dbReference>
<dbReference type="PANTHER" id="PTHR46470">
    <property type="entry name" value="N-ACYLNEURAMINATE-9-PHOSPHATASE"/>
    <property type="match status" value="1"/>
</dbReference>
<name>A0A1I1LAB8_9BACT</name>
<keyword evidence="2" id="KW-0378">Hydrolase</keyword>
<comment type="cofactor">
    <cofactor evidence="1">
        <name>Mg(2+)</name>
        <dbReference type="ChEBI" id="CHEBI:18420"/>
    </cofactor>
</comment>
<accession>A0A1I1LAB8</accession>
<gene>
    <name evidence="4" type="ORF">SAMN05421780_108140</name>
</gene>
<dbReference type="InterPro" id="IPR023214">
    <property type="entry name" value="HAD_sf"/>
</dbReference>
<dbReference type="InterPro" id="IPR036412">
    <property type="entry name" value="HAD-like_sf"/>
</dbReference>
<organism evidence="4 5">
    <name type="scientific">Flexibacter flexilis DSM 6793</name>
    <dbReference type="NCBI Taxonomy" id="927664"/>
    <lineage>
        <taxon>Bacteria</taxon>
        <taxon>Pseudomonadati</taxon>
        <taxon>Bacteroidota</taxon>
        <taxon>Cytophagia</taxon>
        <taxon>Cytophagales</taxon>
        <taxon>Flexibacteraceae</taxon>
        <taxon>Flexibacter</taxon>
    </lineage>
</organism>
<evidence type="ECO:0000256" key="1">
    <source>
        <dbReference type="ARBA" id="ARBA00001946"/>
    </source>
</evidence>
<dbReference type="InterPro" id="IPR051400">
    <property type="entry name" value="HAD-like_hydrolase"/>
</dbReference>
<evidence type="ECO:0000256" key="2">
    <source>
        <dbReference type="ARBA" id="ARBA00022801"/>
    </source>
</evidence>
<dbReference type="Pfam" id="PF00702">
    <property type="entry name" value="Hydrolase"/>
    <property type="match status" value="1"/>
</dbReference>
<evidence type="ECO:0000313" key="5">
    <source>
        <dbReference type="Proteomes" id="UP000199514"/>
    </source>
</evidence>
<dbReference type="Proteomes" id="UP000199514">
    <property type="component" value="Unassembled WGS sequence"/>
</dbReference>
<protein>
    <submittedName>
        <fullName evidence="4">Haloacid dehalogenase superfamily, subfamily IA, variant 1 with third motif having Dx(3-4)D or Dx(3-4)E</fullName>
    </submittedName>
</protein>
<dbReference type="OrthoDB" id="9802350at2"/>
<dbReference type="STRING" id="927664.SAMN05421780_108140"/>
<dbReference type="Gene3D" id="1.10.150.400">
    <property type="match status" value="1"/>
</dbReference>
<keyword evidence="3" id="KW-0460">Magnesium</keyword>
<dbReference type="Gene3D" id="3.40.50.1000">
    <property type="entry name" value="HAD superfamily/HAD-like"/>
    <property type="match status" value="1"/>
</dbReference>
<keyword evidence="5" id="KW-1185">Reference proteome</keyword>
<dbReference type="EMBL" id="FOLE01000008">
    <property type="protein sequence ID" value="SFC70044.1"/>
    <property type="molecule type" value="Genomic_DNA"/>
</dbReference>
<dbReference type="InterPro" id="IPR006439">
    <property type="entry name" value="HAD-SF_hydro_IA"/>
</dbReference>
<dbReference type="SFLD" id="SFLDG01129">
    <property type="entry name" value="C1.5:_HAD__Beta-PGM__Phosphata"/>
    <property type="match status" value="1"/>
</dbReference>
<sequence length="243" mass="27326">MENEIKIISFDLWQTIIMPNRAFRAQRVAALAQALGQTPSLELEQLMLETDKQLDLQTDATGRQFSSLVRTHALAQRLHYVKPIDFEWLYTRINEAFLSDPPTLIEPSFPATLQALRDKNYKITLLSNTGFVEGKTLRAFFENLKINDLFDLLLFSDEHDMAKPQPAFFEKITQHFGCAAAQVLHIGDNPVADYAGALASNMNALLFAPESLPNLPDFQVINSLSDTHTFIAQNAHASAKNYS</sequence>
<dbReference type="PRINTS" id="PR00413">
    <property type="entry name" value="HADHALOGNASE"/>
</dbReference>
<dbReference type="RefSeq" id="WP_091514058.1">
    <property type="nucleotide sequence ID" value="NZ_FOLE01000008.1"/>
</dbReference>
<proteinExistence type="predicted"/>
<evidence type="ECO:0000313" key="4">
    <source>
        <dbReference type="EMBL" id="SFC70044.1"/>
    </source>
</evidence>
<dbReference type="SFLD" id="SFLDS00003">
    <property type="entry name" value="Haloacid_Dehalogenase"/>
    <property type="match status" value="1"/>
</dbReference>
<evidence type="ECO:0000256" key="3">
    <source>
        <dbReference type="ARBA" id="ARBA00022842"/>
    </source>
</evidence>
<dbReference type="NCBIfam" id="TIGR01549">
    <property type="entry name" value="HAD-SF-IA-v1"/>
    <property type="match status" value="1"/>
</dbReference>
<dbReference type="GO" id="GO:0044281">
    <property type="term" value="P:small molecule metabolic process"/>
    <property type="evidence" value="ECO:0007669"/>
    <property type="project" value="UniProtKB-ARBA"/>
</dbReference>
<reference evidence="4 5" key="1">
    <citation type="submission" date="2016-10" db="EMBL/GenBank/DDBJ databases">
        <authorList>
            <person name="de Groot N.N."/>
        </authorList>
    </citation>
    <scope>NUCLEOTIDE SEQUENCE [LARGE SCALE GENOMIC DNA]</scope>
    <source>
        <strain evidence="4 5">DSM 6793</strain>
    </source>
</reference>
<dbReference type="AlphaFoldDB" id="A0A1I1LAB8"/>